<feature type="disulfide bond" evidence="13">
    <location>
        <begin position="22"/>
        <end position="34"/>
    </location>
</feature>
<keyword evidence="10 13" id="KW-1015">Disulfide bond</keyword>
<evidence type="ECO:0000256" key="10">
    <source>
        <dbReference type="ARBA" id="ARBA00023157"/>
    </source>
</evidence>
<evidence type="ECO:0000256" key="13">
    <source>
        <dbReference type="PROSITE-ProRule" id="PRU00124"/>
    </source>
</evidence>
<evidence type="ECO:0000256" key="6">
    <source>
        <dbReference type="ARBA" id="ARBA00022729"/>
    </source>
</evidence>
<proteinExistence type="inferred from homology"/>
<reference evidence="17" key="2">
    <citation type="submission" date="2025-09" db="UniProtKB">
        <authorList>
            <consortium name="Ensembl"/>
        </authorList>
    </citation>
    <scope>IDENTIFICATION</scope>
</reference>
<dbReference type="SMART" id="SM00181">
    <property type="entry name" value="EGF"/>
    <property type="match status" value="3"/>
</dbReference>
<dbReference type="SMART" id="SM00135">
    <property type="entry name" value="LY"/>
    <property type="match status" value="3"/>
</dbReference>
<feature type="domain" description="EGF-like" evidence="16">
    <location>
        <begin position="92"/>
        <end position="126"/>
    </location>
</feature>
<dbReference type="GO" id="GO:0043235">
    <property type="term" value="C:receptor complex"/>
    <property type="evidence" value="ECO:0007669"/>
    <property type="project" value="TreeGrafter"/>
</dbReference>
<dbReference type="SUPFAM" id="SSF57196">
    <property type="entry name" value="EGF/Laminin"/>
    <property type="match status" value="2"/>
</dbReference>
<evidence type="ECO:0000256" key="3">
    <source>
        <dbReference type="ARBA" id="ARBA00022536"/>
    </source>
</evidence>
<dbReference type="Pfam" id="PF12662">
    <property type="entry name" value="cEGF"/>
    <property type="match status" value="1"/>
</dbReference>
<feature type="disulfide bond" evidence="13">
    <location>
        <begin position="41"/>
        <end position="56"/>
    </location>
</feature>
<feature type="domain" description="EGF-like" evidence="16">
    <location>
        <begin position="55"/>
        <end position="90"/>
    </location>
</feature>
<evidence type="ECO:0008006" key="19">
    <source>
        <dbReference type="Google" id="ProtNLM"/>
    </source>
</evidence>
<dbReference type="GO" id="GO:0016324">
    <property type="term" value="C:apical plasma membrane"/>
    <property type="evidence" value="ECO:0007669"/>
    <property type="project" value="TreeGrafter"/>
</dbReference>
<evidence type="ECO:0000256" key="8">
    <source>
        <dbReference type="ARBA" id="ARBA00022989"/>
    </source>
</evidence>
<name>A0A8C5WPP3_LATLA</name>
<dbReference type="PANTHER" id="PTHR22722:SF12">
    <property type="entry name" value="EGF-LIKE DOMAIN-CONTAINING PROTEIN"/>
    <property type="match status" value="1"/>
</dbReference>
<evidence type="ECO:0000256" key="4">
    <source>
        <dbReference type="ARBA" id="ARBA00022583"/>
    </source>
</evidence>
<dbReference type="FunFam" id="2.10.25.10:FF:000009">
    <property type="entry name" value="Low-density lipoprotein receptor isoform 1"/>
    <property type="match status" value="1"/>
</dbReference>
<dbReference type="GO" id="GO:0042562">
    <property type="term" value="F:hormone binding"/>
    <property type="evidence" value="ECO:0007669"/>
    <property type="project" value="TreeGrafter"/>
</dbReference>
<dbReference type="SUPFAM" id="SSF57424">
    <property type="entry name" value="LDL receptor-like module"/>
    <property type="match status" value="2"/>
</dbReference>
<evidence type="ECO:0000256" key="1">
    <source>
        <dbReference type="ARBA" id="ARBA00004479"/>
    </source>
</evidence>
<dbReference type="InterPro" id="IPR051221">
    <property type="entry name" value="LDLR-related"/>
</dbReference>
<dbReference type="InterPro" id="IPR011042">
    <property type="entry name" value="6-blade_b-propeller_TolB-like"/>
</dbReference>
<evidence type="ECO:0000256" key="5">
    <source>
        <dbReference type="ARBA" id="ARBA00022692"/>
    </source>
</evidence>
<dbReference type="GO" id="GO:0006898">
    <property type="term" value="P:receptor-mediated endocytosis"/>
    <property type="evidence" value="ECO:0007669"/>
    <property type="project" value="TreeGrafter"/>
</dbReference>
<dbReference type="InterPro" id="IPR000033">
    <property type="entry name" value="LDLR_classB_rpt"/>
</dbReference>
<dbReference type="PANTHER" id="PTHR22722">
    <property type="entry name" value="LOW-DENSITY LIPOPROTEIN RECEPTOR-RELATED PROTEIN 2-RELATED"/>
    <property type="match status" value="1"/>
</dbReference>
<dbReference type="CDD" id="cd00112">
    <property type="entry name" value="LDLa"/>
    <property type="match status" value="2"/>
</dbReference>
<dbReference type="Ensembl" id="ENSLLTT00000004767.1">
    <property type="protein sequence ID" value="ENSLLTP00000004581.1"/>
    <property type="gene ID" value="ENSLLTG00000003474.1"/>
</dbReference>
<keyword evidence="4" id="KW-0254">Endocytosis</keyword>
<dbReference type="Proteomes" id="UP000694406">
    <property type="component" value="Unplaced"/>
</dbReference>
<dbReference type="InterPro" id="IPR001881">
    <property type="entry name" value="EGF-like_Ca-bd_dom"/>
</dbReference>
<dbReference type="CDD" id="cd00054">
    <property type="entry name" value="EGF_CA"/>
    <property type="match status" value="1"/>
</dbReference>
<protein>
    <recommendedName>
        <fullName evidence="19">Vitellogenin receptor</fullName>
    </recommendedName>
</protein>
<keyword evidence="7" id="KW-0677">Repeat</keyword>
<evidence type="ECO:0000256" key="9">
    <source>
        <dbReference type="ARBA" id="ARBA00023136"/>
    </source>
</evidence>
<dbReference type="GeneTree" id="ENSGT00940000162544"/>
<evidence type="ECO:0000256" key="12">
    <source>
        <dbReference type="ARBA" id="ARBA00023180"/>
    </source>
</evidence>
<dbReference type="PROSITE" id="PS00010">
    <property type="entry name" value="ASX_HYDROXYL"/>
    <property type="match status" value="1"/>
</dbReference>
<evidence type="ECO:0000259" key="16">
    <source>
        <dbReference type="SMART" id="SM00181"/>
    </source>
</evidence>
<comment type="similarity">
    <text evidence="2">Belongs to the LDLR family.</text>
</comment>
<feature type="domain" description="EGF-like calcium-binding" evidence="15">
    <location>
        <begin position="127"/>
        <end position="168"/>
    </location>
</feature>
<accession>A0A8C5WPP3</accession>
<dbReference type="PRINTS" id="PR00261">
    <property type="entry name" value="LDLRECEPTOR"/>
</dbReference>
<dbReference type="SMART" id="SM00179">
    <property type="entry name" value="EGF_CA"/>
    <property type="match status" value="1"/>
</dbReference>
<dbReference type="InterPro" id="IPR036055">
    <property type="entry name" value="LDL_receptor-like_sf"/>
</dbReference>
<dbReference type="SUPFAM" id="SSF63825">
    <property type="entry name" value="YWTD domain"/>
    <property type="match status" value="1"/>
</dbReference>
<organism evidence="17 18">
    <name type="scientific">Laticauda laticaudata</name>
    <name type="common">Blue-ringed sea krait</name>
    <name type="synonym">Blue-lipped sea krait</name>
    <dbReference type="NCBI Taxonomy" id="8630"/>
    <lineage>
        <taxon>Eukaryota</taxon>
        <taxon>Metazoa</taxon>
        <taxon>Chordata</taxon>
        <taxon>Craniata</taxon>
        <taxon>Vertebrata</taxon>
        <taxon>Euteleostomi</taxon>
        <taxon>Lepidosauria</taxon>
        <taxon>Squamata</taxon>
        <taxon>Bifurcata</taxon>
        <taxon>Unidentata</taxon>
        <taxon>Episquamata</taxon>
        <taxon>Toxicofera</taxon>
        <taxon>Serpentes</taxon>
        <taxon>Colubroidea</taxon>
        <taxon>Elapidae</taxon>
        <taxon>Laticaudinae</taxon>
        <taxon>Laticauda</taxon>
    </lineage>
</organism>
<keyword evidence="18" id="KW-1185">Reference proteome</keyword>
<keyword evidence="6" id="KW-0732">Signal</keyword>
<evidence type="ECO:0000256" key="14">
    <source>
        <dbReference type="PROSITE-ProRule" id="PRU00461"/>
    </source>
</evidence>
<dbReference type="SMART" id="SM00192">
    <property type="entry name" value="LDLa"/>
    <property type="match status" value="2"/>
</dbReference>
<keyword evidence="9" id="KW-0472">Membrane</keyword>
<keyword evidence="3" id="KW-0245">EGF-like domain</keyword>
<dbReference type="GO" id="GO:0005509">
    <property type="term" value="F:calcium ion binding"/>
    <property type="evidence" value="ECO:0007669"/>
    <property type="project" value="InterPro"/>
</dbReference>
<keyword evidence="12" id="KW-0325">Glycoprotein</keyword>
<feature type="domain" description="EGF-like" evidence="16">
    <location>
        <begin position="130"/>
        <end position="168"/>
    </location>
</feature>
<keyword evidence="8" id="KW-1133">Transmembrane helix</keyword>
<dbReference type="InterPro" id="IPR000152">
    <property type="entry name" value="EGF-type_Asp/Asn_hydroxyl_site"/>
</dbReference>
<dbReference type="InterPro" id="IPR023415">
    <property type="entry name" value="LDLR_class-A_CS"/>
</dbReference>
<keyword evidence="5" id="KW-0812">Transmembrane</keyword>
<keyword evidence="11" id="KW-0675">Receptor</keyword>
<evidence type="ECO:0000256" key="11">
    <source>
        <dbReference type="ARBA" id="ARBA00023170"/>
    </source>
</evidence>
<dbReference type="InterPro" id="IPR000742">
    <property type="entry name" value="EGF"/>
</dbReference>
<sequence length="389" mass="43192">NPTPPKIRKVKHYYLLAVQIKCNDLHFQCKSGQCISYFLHCDGNYNCKDHSDEEDCPVPKQCGNTCINYTLVCNGKSDCQDGMDEGSYCAMPCQKPCAHICYKSPRGPQCACNEGFNLRSDGHSCKDINECKELTVDKCSQACVNTEGSYHCTCHPGYLLEPDDHICKVIGKILPCLFLWPCLIKAPDEHLLAVHLIRGFHTFSLDYSVSVKVSSLVLAIKDAGRASLKRILPVEGTVISLALDWLSANIYWIDNKYTSVQVAASEGKYRHMVLSDGLYNPTTVVVHPPTASMCIVDLGGEHGIPDPTIECAAMDGSRRRILWKRSLVPVGLTIVDAGTWLYWADQGKHIRLDGSGHRIIRRGIHGLKLFTVGDGMMFWTTAVHNCKQA</sequence>
<dbReference type="PROSITE" id="PS01187">
    <property type="entry name" value="EGF_CA"/>
    <property type="match status" value="1"/>
</dbReference>
<reference evidence="17" key="1">
    <citation type="submission" date="2025-08" db="UniProtKB">
        <authorList>
            <consortium name="Ensembl"/>
        </authorList>
    </citation>
    <scope>IDENTIFICATION</scope>
</reference>
<feature type="disulfide bond" evidence="13">
    <location>
        <begin position="29"/>
        <end position="47"/>
    </location>
</feature>
<dbReference type="Pfam" id="PF00057">
    <property type="entry name" value="Ldl_recept_a"/>
    <property type="match status" value="2"/>
</dbReference>
<dbReference type="Gene3D" id="2.120.10.30">
    <property type="entry name" value="TolB, C-terminal domain"/>
    <property type="match status" value="1"/>
</dbReference>
<dbReference type="PROSITE" id="PS50068">
    <property type="entry name" value="LDLRA_2"/>
    <property type="match status" value="2"/>
</dbReference>
<dbReference type="PROSITE" id="PS51120">
    <property type="entry name" value="LDLRB"/>
    <property type="match status" value="1"/>
</dbReference>
<evidence type="ECO:0000313" key="17">
    <source>
        <dbReference type="Ensembl" id="ENSLLTP00000004581.1"/>
    </source>
</evidence>
<dbReference type="Gene3D" id="2.10.25.10">
    <property type="entry name" value="Laminin"/>
    <property type="match status" value="2"/>
</dbReference>
<dbReference type="AlphaFoldDB" id="A0A8C5WPP3"/>
<evidence type="ECO:0000256" key="2">
    <source>
        <dbReference type="ARBA" id="ARBA00009939"/>
    </source>
</evidence>
<evidence type="ECO:0000256" key="7">
    <source>
        <dbReference type="ARBA" id="ARBA00022737"/>
    </source>
</evidence>
<comment type="subcellular location">
    <subcellularLocation>
        <location evidence="1">Membrane</location>
        <topology evidence="1">Single-pass type I membrane protein</topology>
    </subcellularLocation>
</comment>
<evidence type="ECO:0000313" key="18">
    <source>
        <dbReference type="Proteomes" id="UP000694406"/>
    </source>
</evidence>
<comment type="caution">
    <text evidence="13">Lacks conserved residue(s) required for the propagation of feature annotation.</text>
</comment>
<dbReference type="Gene3D" id="4.10.400.10">
    <property type="entry name" value="Low-density Lipoprotein Receptor"/>
    <property type="match status" value="2"/>
</dbReference>
<evidence type="ECO:0000259" key="15">
    <source>
        <dbReference type="SMART" id="SM00179"/>
    </source>
</evidence>
<dbReference type="InterPro" id="IPR026823">
    <property type="entry name" value="cEGF"/>
</dbReference>
<dbReference type="PROSITE" id="PS01209">
    <property type="entry name" value="LDLRA_1"/>
    <property type="match status" value="1"/>
</dbReference>
<dbReference type="InterPro" id="IPR002172">
    <property type="entry name" value="LDrepeatLR_classA_rpt"/>
</dbReference>
<dbReference type="InterPro" id="IPR018097">
    <property type="entry name" value="EGF_Ca-bd_CS"/>
</dbReference>
<feature type="repeat" description="LDL-receptor class B" evidence="14">
    <location>
        <begin position="248"/>
        <end position="290"/>
    </location>
</feature>